<evidence type="ECO:0000256" key="5">
    <source>
        <dbReference type="SAM" id="MobiDB-lite"/>
    </source>
</evidence>
<name>A0AAN7MAE8_MYCAM</name>
<dbReference type="InterPro" id="IPR037634">
    <property type="entry name" value="Smaug_SAM"/>
</dbReference>
<dbReference type="Pfam" id="PF00536">
    <property type="entry name" value="SAM_1"/>
    <property type="match status" value="1"/>
</dbReference>
<feature type="compositionally biased region" description="Polar residues" evidence="5">
    <location>
        <begin position="338"/>
        <end position="349"/>
    </location>
</feature>
<comment type="caution">
    <text evidence="7">The sequence shown here is derived from an EMBL/GenBank/DDBJ whole genome shotgun (WGS) entry which is preliminary data.</text>
</comment>
<dbReference type="GO" id="GO:0035556">
    <property type="term" value="P:intracellular signal transduction"/>
    <property type="evidence" value="ECO:0007669"/>
    <property type="project" value="InterPro"/>
</dbReference>
<dbReference type="GO" id="GO:0004435">
    <property type="term" value="F:phosphatidylinositol-4,5-bisphosphate phospholipase C activity"/>
    <property type="evidence" value="ECO:0007669"/>
    <property type="project" value="InterPro"/>
</dbReference>
<feature type="compositionally biased region" description="Gly residues" evidence="5">
    <location>
        <begin position="367"/>
        <end position="379"/>
    </location>
</feature>
<evidence type="ECO:0000259" key="6">
    <source>
        <dbReference type="PROSITE" id="PS50008"/>
    </source>
</evidence>
<keyword evidence="4" id="KW-0678">Repressor</keyword>
<organism evidence="7 8">
    <name type="scientific">Mycteria americana</name>
    <name type="common">Wood stork</name>
    <dbReference type="NCBI Taxonomy" id="33587"/>
    <lineage>
        <taxon>Eukaryota</taxon>
        <taxon>Metazoa</taxon>
        <taxon>Chordata</taxon>
        <taxon>Craniata</taxon>
        <taxon>Vertebrata</taxon>
        <taxon>Euteleostomi</taxon>
        <taxon>Archelosauria</taxon>
        <taxon>Archosauria</taxon>
        <taxon>Dinosauria</taxon>
        <taxon>Saurischia</taxon>
        <taxon>Theropoda</taxon>
        <taxon>Coelurosauria</taxon>
        <taxon>Aves</taxon>
        <taxon>Neognathae</taxon>
        <taxon>Neoaves</taxon>
        <taxon>Aequornithes</taxon>
        <taxon>Ciconiiformes</taxon>
        <taxon>Ciconiidae</taxon>
        <taxon>Mycteria</taxon>
    </lineage>
</organism>
<accession>A0AAN7MAE8</accession>
<dbReference type="AlphaFoldDB" id="A0AAN7MAE8"/>
<dbReference type="Proteomes" id="UP001333110">
    <property type="component" value="Unassembled WGS sequence"/>
</dbReference>
<keyword evidence="3" id="KW-0963">Cytoplasm</keyword>
<feature type="compositionally biased region" description="Gly residues" evidence="5">
    <location>
        <begin position="211"/>
        <end position="267"/>
    </location>
</feature>
<feature type="compositionally biased region" description="Low complexity" evidence="5">
    <location>
        <begin position="503"/>
        <end position="530"/>
    </location>
</feature>
<evidence type="ECO:0000313" key="7">
    <source>
        <dbReference type="EMBL" id="KAK4806293.1"/>
    </source>
</evidence>
<dbReference type="PANTHER" id="PTHR12515:SF9">
    <property type="entry name" value="PROTEIN SMAUG HOMOLOG 2"/>
    <property type="match status" value="1"/>
</dbReference>
<dbReference type="CDD" id="cd09557">
    <property type="entry name" value="SAM_Smaug"/>
    <property type="match status" value="1"/>
</dbReference>
<protein>
    <recommendedName>
        <fullName evidence="6">PI-PLC Y-box domain-containing protein</fullName>
    </recommendedName>
</protein>
<evidence type="ECO:0000256" key="1">
    <source>
        <dbReference type="ARBA" id="ARBA00004496"/>
    </source>
</evidence>
<gene>
    <name evidence="7" type="ORF">QYF61_008479</name>
</gene>
<dbReference type="GO" id="GO:0000932">
    <property type="term" value="C:P-body"/>
    <property type="evidence" value="ECO:0007669"/>
    <property type="project" value="TreeGrafter"/>
</dbReference>
<dbReference type="Gene3D" id="1.25.40.170">
    <property type="entry name" value="Smaug, PHAT domain"/>
    <property type="match status" value="1"/>
</dbReference>
<dbReference type="FunFam" id="1.10.150.50:FF:000013">
    <property type="entry name" value="Protein Smaug homolog 1 isoform 2"/>
    <property type="match status" value="1"/>
</dbReference>
<evidence type="ECO:0000256" key="2">
    <source>
        <dbReference type="ARBA" id="ARBA00008232"/>
    </source>
</evidence>
<feature type="compositionally biased region" description="Gly residues" evidence="5">
    <location>
        <begin position="307"/>
        <end position="319"/>
    </location>
</feature>
<dbReference type="InterPro" id="IPR013761">
    <property type="entry name" value="SAM/pointed_sf"/>
</dbReference>
<feature type="domain" description="PI-PLC Y-box" evidence="6">
    <location>
        <begin position="592"/>
        <end position="617"/>
    </location>
</feature>
<evidence type="ECO:0000256" key="3">
    <source>
        <dbReference type="ARBA" id="ARBA00022490"/>
    </source>
</evidence>
<sequence length="754" mass="79206">MMFRDQVGIVAGWFKGWNECEQTVALLSLLKRVTRTQARFLQLCLEHSLADCTDIHLLEAEANSAAAISQWPQEPAEAAVALLLAHLPLLQPGNAAAKAEYMKRLQKILAYAIESNRCVEESRQLLSYALIHPATTLDDRSALALWLGHLEERLASGGGPPARPPRPDAPRRPPPPHEWPEHAAPELGPAWPETAPRENGHPPFHPPASGNGLGGAGEQGRGGGRGPGGDTEGQGGGGGGREGSGGDEGVGKGSGGDVEGPRKGLGGSRRRDSGARAPPDPPIPAALPCQLHPSPLKRSLSLVPGSPQGGGNEWPGGGDEPAVPVPPRPPFGDHAPLSPQSSVASSGSEQTEEPAGGRNTFQEDGSGMKGGGRGTCGRRGGGRGDLSPYGHPRVTPPKDVPSWLKSLRLHKYAALFSQMTYEEMMTLTEHHLESQNVTKGARHKIALSIQKLRERQSVLRALEKDILEGGNLWTALQELQQIMVTPIKAFRPPPAAPPANSTPDGAPPGAADAFTPHPAADAEAPAAPVPDGDIPGQFTRVMGKVCTQLLVSRPDEENITSYLQLLEKCLSHEAFTETQKKRLLSWKQQVLKLLRAFPKKVPLDGPGYRPPKGWAFGSNSLPIAGSVGGAGGRRGQRPFALPPRALPPARLGLLGPAGGAPAPRPPLGGPPLGAQGRQSLWFGSGGAGGSPGSRSAVQRTHSLPVHTSPQALLAFPQECPLPGTDLEINPTLESLCLSMTEHALGDGTDKTSTI</sequence>
<dbReference type="InterPro" id="IPR001660">
    <property type="entry name" value="SAM"/>
</dbReference>
<comment type="subcellular location">
    <subcellularLocation>
        <location evidence="1">Cytoplasm</location>
    </subcellularLocation>
</comment>
<dbReference type="SUPFAM" id="SSF47769">
    <property type="entry name" value="SAM/Pointed domain"/>
    <property type="match status" value="1"/>
</dbReference>
<evidence type="ECO:0000313" key="8">
    <source>
        <dbReference type="Proteomes" id="UP001333110"/>
    </source>
</evidence>
<dbReference type="EMBL" id="JAUNZN010000043">
    <property type="protein sequence ID" value="KAK4806293.1"/>
    <property type="molecule type" value="Genomic_DNA"/>
</dbReference>
<feature type="region of interest" description="Disordered" evidence="5">
    <location>
        <begin position="654"/>
        <end position="674"/>
    </location>
</feature>
<dbReference type="GO" id="GO:0000289">
    <property type="term" value="P:nuclear-transcribed mRNA poly(A) tail shortening"/>
    <property type="evidence" value="ECO:0007669"/>
    <property type="project" value="TreeGrafter"/>
</dbReference>
<dbReference type="GO" id="GO:0003729">
    <property type="term" value="F:mRNA binding"/>
    <property type="evidence" value="ECO:0007669"/>
    <property type="project" value="TreeGrafter"/>
</dbReference>
<evidence type="ECO:0000256" key="4">
    <source>
        <dbReference type="ARBA" id="ARBA00022491"/>
    </source>
</evidence>
<dbReference type="Gene3D" id="1.10.150.50">
    <property type="entry name" value="Transcription Factor, Ets-1"/>
    <property type="match status" value="1"/>
</dbReference>
<keyword evidence="8" id="KW-1185">Reference proteome</keyword>
<feature type="region of interest" description="Disordered" evidence="5">
    <location>
        <begin position="682"/>
        <end position="701"/>
    </location>
</feature>
<dbReference type="GO" id="GO:0030371">
    <property type="term" value="F:translation repressor activity"/>
    <property type="evidence" value="ECO:0007669"/>
    <property type="project" value="InterPro"/>
</dbReference>
<dbReference type="InterPro" id="IPR050897">
    <property type="entry name" value="SMAUG/VTS1_RNA-bind"/>
</dbReference>
<dbReference type="PROSITE" id="PS50008">
    <property type="entry name" value="PIPLC_Y_DOMAIN"/>
    <property type="match status" value="1"/>
</dbReference>
<feature type="region of interest" description="Disordered" evidence="5">
    <location>
        <begin position="155"/>
        <end position="398"/>
    </location>
</feature>
<dbReference type="PANTHER" id="PTHR12515">
    <property type="entry name" value="STERILE ALPHA MOTIF DOMAIN CONTAINING PROTEIN 4-RELATED"/>
    <property type="match status" value="1"/>
</dbReference>
<dbReference type="GO" id="GO:0006629">
    <property type="term" value="P:lipid metabolic process"/>
    <property type="evidence" value="ECO:0007669"/>
    <property type="project" value="InterPro"/>
</dbReference>
<dbReference type="SMART" id="SM00454">
    <property type="entry name" value="SAM"/>
    <property type="match status" value="1"/>
</dbReference>
<comment type="similarity">
    <text evidence="2">Belongs to the SMAUG family.</text>
</comment>
<dbReference type="InterPro" id="IPR058599">
    <property type="entry name" value="PHAT_Smg/ZCCHC2-like"/>
</dbReference>
<reference evidence="7 8" key="1">
    <citation type="journal article" date="2023" name="J. Hered.">
        <title>Chromosome-level genome of the wood stork (Mycteria americana) provides insight into avian chromosome evolution.</title>
        <authorList>
            <person name="Flamio R. Jr."/>
            <person name="Ramstad K.M."/>
        </authorList>
    </citation>
    <scope>NUCLEOTIDE SEQUENCE [LARGE SCALE GENOMIC DNA]</scope>
    <source>
        <strain evidence="7">JAX WOST 10</strain>
    </source>
</reference>
<dbReference type="Pfam" id="PF26034">
    <property type="entry name" value="PHAT_SMAUG"/>
    <property type="match status" value="1"/>
</dbReference>
<feature type="region of interest" description="Disordered" evidence="5">
    <location>
        <begin position="490"/>
        <end position="533"/>
    </location>
</feature>
<dbReference type="InterPro" id="IPR037093">
    <property type="entry name" value="PHAT_dom_sf"/>
</dbReference>
<proteinExistence type="inferred from homology"/>
<dbReference type="InterPro" id="IPR001711">
    <property type="entry name" value="PLipase_C_Pinositol-sp_Y"/>
</dbReference>